<comment type="caution">
    <text evidence="1">The sequence shown here is derived from an EMBL/GenBank/DDBJ whole genome shotgun (WGS) entry which is preliminary data.</text>
</comment>
<gene>
    <name evidence="1" type="ORF">RYX56_08435</name>
</gene>
<protein>
    <submittedName>
        <fullName evidence="1">Competence protein ComK</fullName>
    </submittedName>
</protein>
<accession>A0ABU3X925</accession>
<dbReference type="Proteomes" id="UP001287282">
    <property type="component" value="Unassembled WGS sequence"/>
</dbReference>
<keyword evidence="2" id="KW-1185">Reference proteome</keyword>
<reference evidence="1 2" key="1">
    <citation type="submission" date="2023-10" db="EMBL/GenBank/DDBJ databases">
        <title>Screening of Alkalihalobacillus lindianensis BZ-TG-R113 and Its Alleviation of Salt Stress on Rapeseed Growth.</title>
        <authorList>
            <person name="Zhao B."/>
            <person name="Guo T."/>
        </authorList>
    </citation>
    <scope>NUCLEOTIDE SEQUENCE [LARGE SCALE GENOMIC DNA]</scope>
    <source>
        <strain evidence="1 2">BZ-TG-R113</strain>
    </source>
</reference>
<dbReference type="RefSeq" id="WP_317121628.1">
    <property type="nucleotide sequence ID" value="NZ_JAWJBA010000002.1"/>
</dbReference>
<dbReference type="Pfam" id="PF06338">
    <property type="entry name" value="ComK"/>
    <property type="match status" value="1"/>
</dbReference>
<dbReference type="InterPro" id="IPR010461">
    <property type="entry name" value="ComK"/>
</dbReference>
<evidence type="ECO:0000313" key="2">
    <source>
        <dbReference type="Proteomes" id="UP001287282"/>
    </source>
</evidence>
<dbReference type="EMBL" id="JAWJBA010000002">
    <property type="protein sequence ID" value="MDV2684396.1"/>
    <property type="molecule type" value="Genomic_DNA"/>
</dbReference>
<sequence length="167" mass="19597">MTIPILLSYEINRNTMALLPAFHTDYDTIVLELDHTYYVKETSLMMMERACIEGGSTYDGRREAVSTLINVHSKVPIPIDPTDHLYTFPTHSPTKMVCIWIFYHHITTFKPLPKSPHKTLITFTNSEQLTIDVSYTTFEKQMQRTSYCIVRLTHRPFERRRKLQVVE</sequence>
<evidence type="ECO:0000313" key="1">
    <source>
        <dbReference type="EMBL" id="MDV2684396.1"/>
    </source>
</evidence>
<organism evidence="1 2">
    <name type="scientific">Alkalihalophilus lindianensis</name>
    <dbReference type="NCBI Taxonomy" id="1630542"/>
    <lineage>
        <taxon>Bacteria</taxon>
        <taxon>Bacillati</taxon>
        <taxon>Bacillota</taxon>
        <taxon>Bacilli</taxon>
        <taxon>Bacillales</taxon>
        <taxon>Bacillaceae</taxon>
        <taxon>Alkalihalophilus</taxon>
    </lineage>
</organism>
<name>A0ABU3X925_9BACI</name>
<proteinExistence type="predicted"/>